<dbReference type="RefSeq" id="WP_189381106.1">
    <property type="nucleotide sequence ID" value="NZ_BMYI01000006.1"/>
</dbReference>
<protein>
    <submittedName>
        <fullName evidence="1">Uncharacterized protein</fullName>
    </submittedName>
</protein>
<organism evidence="1 2">
    <name type="scientific">Gemmobacter nanjingensis</name>
    <dbReference type="NCBI Taxonomy" id="488454"/>
    <lineage>
        <taxon>Bacteria</taxon>
        <taxon>Pseudomonadati</taxon>
        <taxon>Pseudomonadota</taxon>
        <taxon>Alphaproteobacteria</taxon>
        <taxon>Rhodobacterales</taxon>
        <taxon>Paracoccaceae</taxon>
        <taxon>Gemmobacter</taxon>
    </lineage>
</organism>
<evidence type="ECO:0000313" key="2">
    <source>
        <dbReference type="Proteomes" id="UP000658305"/>
    </source>
</evidence>
<dbReference type="EMBL" id="BMYI01000006">
    <property type="protein sequence ID" value="GHC23369.1"/>
    <property type="molecule type" value="Genomic_DNA"/>
</dbReference>
<accession>A0ABQ3FGM4</accession>
<dbReference type="Proteomes" id="UP000658305">
    <property type="component" value="Unassembled WGS sequence"/>
</dbReference>
<name>A0ABQ3FGM4_9RHOB</name>
<dbReference type="Gene3D" id="2.150.10.10">
    <property type="entry name" value="Serralysin-like metalloprotease, C-terminal"/>
    <property type="match status" value="2"/>
</dbReference>
<reference evidence="2" key="1">
    <citation type="journal article" date="2019" name="Int. J. Syst. Evol. Microbiol.">
        <title>The Global Catalogue of Microorganisms (GCM) 10K type strain sequencing project: providing services to taxonomists for standard genome sequencing and annotation.</title>
        <authorList>
            <consortium name="The Broad Institute Genomics Platform"/>
            <consortium name="The Broad Institute Genome Sequencing Center for Infectious Disease"/>
            <person name="Wu L."/>
            <person name="Ma J."/>
        </authorList>
    </citation>
    <scope>NUCLEOTIDE SEQUENCE [LARGE SCALE GENOMIC DNA]</scope>
    <source>
        <strain evidence="2">KCTC 23298</strain>
    </source>
</reference>
<dbReference type="SUPFAM" id="SSF51120">
    <property type="entry name" value="beta-Roll"/>
    <property type="match status" value="1"/>
</dbReference>
<dbReference type="InterPro" id="IPR018511">
    <property type="entry name" value="Hemolysin-typ_Ca-bd_CS"/>
</dbReference>
<proteinExistence type="predicted"/>
<dbReference type="PRINTS" id="PR00313">
    <property type="entry name" value="CABNDNGRPT"/>
</dbReference>
<keyword evidence="2" id="KW-1185">Reference proteome</keyword>
<dbReference type="PROSITE" id="PS00330">
    <property type="entry name" value="HEMOLYSIN_CALCIUM"/>
    <property type="match status" value="1"/>
</dbReference>
<dbReference type="Pfam" id="PF00353">
    <property type="entry name" value="HemolysinCabind"/>
    <property type="match status" value="3"/>
</dbReference>
<evidence type="ECO:0000313" key="1">
    <source>
        <dbReference type="EMBL" id="GHC23369.1"/>
    </source>
</evidence>
<sequence length="1250" mass="125347">MAVFTGVRGLSWTAVLLDEEQEIVGTNFDVATVPDDETDVRLGGAGAGSLAQIVETTLAGESLNIRNLDILTGAALEGYSSNLTIHGDVSNAGSWSLLTDYMTVLGGSIDNAGTIRILSDDAQNNNSSALRLGDGTTTLTGAGRLVLGSRLEGGTSNSLSTQLTGMDGDDGLAVLENFSTIEGAGTIGYNKNLGDPGGNLVLHNATGGLVDANVAGVRLHLYSADVTGANPTTNAGIMRASGGGTLYLQVPLLEQTTGAELRAEGAGSVLRLHDGRIAGGHLATTGGGRIETANFHTTLDGGSVAGALTIDAGGQVRATQMLELAGEIVNRGTIQVDGYSGQLAATDLTLRGGGAVELAFDVASGTQYRNALVQGADSTTTGLLVNEDNLIHGAGQIGRQQAAIGMGQSVAIRLSLENGTNGIIAADVAGAPLTLQGLETFRNAGLLRAETGATLRIAAGSGDVATDYADEAQVLDNKGGRILATGTAARAELQGNGQTMTVEGGTLEGRAGGEIHLMNASSVLDGSTARGAVTLLGDIRVQGGGTLTGQIDNKGDLHFDTARTQRLLIEDTARLAGKGEVRLAETGTPGGEIRGATQGGEATLENINNWLHGAGTIGSLWAGSGATGYFRYGLSLTNADAGRISADLKGQTLRLEGLTAFRNDGLAEALKGGLLQLAVGVNDAGRDMAAVIANQGGTLRAAGAGARVELAGGTASLTVQGGTLATVNGGEILGYSGAGLDGSTGALKLQGLFRVMGTTTLRGEIGSSGQIRFDEAGGTRLAIHAKGAALTGKGLIVMDGLTGQDSLTGSGASAALLTNGNTITGGGFIGSLEGAAELKLANAAGGTIRATTGQTLTLDTGRTLRNEGVIEARGGTLDLHDDLTGAGRLGVSAGGTLLLNGTANDRVTITGNGSETVRARDGWATGISFRIDGFGTGDRLELGSAHTFGTDGRIEDFTFSAKGLFRYDTGAGLRSFTLSGLSKTELAVEVSGGMATLVGMKVTRGDSSANVMAGSKGDDRLMGLGGADTFRSSTGNDIFDGGAGADLVTYGRVKAGVTVTLGAGTADGQASGKGIGTDILRGIEHVTGGRGTDRITGNAAANRLEGGGRGDHLSGLAGADTLTGGAGNDRLTGGTGKDVLTGASGADVFVFDTALKPGNVDRITDFDTGADSIALAGSAFRSLHGQLQENAFRIIGVPGAKVDADDRLIYDSGTGGLFFDTNGSGAGGRKLIAMIGAGLDLTAGHFDLLG</sequence>
<dbReference type="InterPro" id="IPR001343">
    <property type="entry name" value="Hemolysn_Ca-bd"/>
</dbReference>
<gene>
    <name evidence="1" type="ORF">GCM10007291_23590</name>
</gene>
<dbReference type="InterPro" id="IPR011049">
    <property type="entry name" value="Serralysin-like_metalloprot_C"/>
</dbReference>
<comment type="caution">
    <text evidence="1">The sequence shown here is derived from an EMBL/GenBank/DDBJ whole genome shotgun (WGS) entry which is preliminary data.</text>
</comment>